<dbReference type="EMBL" id="ASHM01149261">
    <property type="protein sequence ID" value="PNX62631.1"/>
    <property type="molecule type" value="Genomic_DNA"/>
</dbReference>
<proteinExistence type="predicted"/>
<name>A0A2K3K8L1_TRIPR</name>
<dbReference type="AlphaFoldDB" id="A0A2K3K8L1"/>
<evidence type="ECO:0000313" key="1">
    <source>
        <dbReference type="EMBL" id="PNX62631.1"/>
    </source>
</evidence>
<evidence type="ECO:0000313" key="2">
    <source>
        <dbReference type="Proteomes" id="UP000236291"/>
    </source>
</evidence>
<sequence>MNDEVSRLRGIGGKRRDKLALHGIKIGNIAEKSWKTIIAHVKECDVDDDEEEERVK</sequence>
<gene>
    <name evidence="1" type="ORF">L195_g061239</name>
</gene>
<organism evidence="1 2">
    <name type="scientific">Trifolium pratense</name>
    <name type="common">Red clover</name>
    <dbReference type="NCBI Taxonomy" id="57577"/>
    <lineage>
        <taxon>Eukaryota</taxon>
        <taxon>Viridiplantae</taxon>
        <taxon>Streptophyta</taxon>
        <taxon>Embryophyta</taxon>
        <taxon>Tracheophyta</taxon>
        <taxon>Spermatophyta</taxon>
        <taxon>Magnoliopsida</taxon>
        <taxon>eudicotyledons</taxon>
        <taxon>Gunneridae</taxon>
        <taxon>Pentapetalae</taxon>
        <taxon>rosids</taxon>
        <taxon>fabids</taxon>
        <taxon>Fabales</taxon>
        <taxon>Fabaceae</taxon>
        <taxon>Papilionoideae</taxon>
        <taxon>50 kb inversion clade</taxon>
        <taxon>NPAAA clade</taxon>
        <taxon>Hologalegina</taxon>
        <taxon>IRL clade</taxon>
        <taxon>Trifolieae</taxon>
        <taxon>Trifolium</taxon>
    </lineage>
</organism>
<reference evidence="1 2" key="1">
    <citation type="journal article" date="2014" name="Am. J. Bot.">
        <title>Genome assembly and annotation for red clover (Trifolium pratense; Fabaceae).</title>
        <authorList>
            <person name="Istvanek J."/>
            <person name="Jaros M."/>
            <person name="Krenek A."/>
            <person name="Repkova J."/>
        </authorList>
    </citation>
    <scope>NUCLEOTIDE SEQUENCE [LARGE SCALE GENOMIC DNA]</scope>
    <source>
        <strain evidence="2">cv. Tatra</strain>
        <tissue evidence="1">Young leaves</tissue>
    </source>
</reference>
<reference evidence="1 2" key="2">
    <citation type="journal article" date="2017" name="Front. Plant Sci.">
        <title>Gene Classification and Mining of Molecular Markers Useful in Red Clover (Trifolium pratense) Breeding.</title>
        <authorList>
            <person name="Istvanek J."/>
            <person name="Dluhosova J."/>
            <person name="Dluhos P."/>
            <person name="Patkova L."/>
            <person name="Nedelnik J."/>
            <person name="Repkova J."/>
        </authorList>
    </citation>
    <scope>NUCLEOTIDE SEQUENCE [LARGE SCALE GENOMIC DNA]</scope>
    <source>
        <strain evidence="2">cv. Tatra</strain>
        <tissue evidence="1">Young leaves</tissue>
    </source>
</reference>
<dbReference type="Proteomes" id="UP000236291">
    <property type="component" value="Unassembled WGS sequence"/>
</dbReference>
<accession>A0A2K3K8L1</accession>
<feature type="non-terminal residue" evidence="1">
    <location>
        <position position="56"/>
    </location>
</feature>
<protein>
    <submittedName>
        <fullName evidence="1">Uncharacterized protein</fullName>
    </submittedName>
</protein>
<comment type="caution">
    <text evidence="1">The sequence shown here is derived from an EMBL/GenBank/DDBJ whole genome shotgun (WGS) entry which is preliminary data.</text>
</comment>